<gene>
    <name evidence="2" type="ORF">CVS54_01740</name>
</gene>
<organism evidence="2 3">
    <name type="scientific">Microbacterium oxydans</name>
    <dbReference type="NCBI Taxonomy" id="82380"/>
    <lineage>
        <taxon>Bacteria</taxon>
        <taxon>Bacillati</taxon>
        <taxon>Actinomycetota</taxon>
        <taxon>Actinomycetes</taxon>
        <taxon>Micrococcales</taxon>
        <taxon>Microbacteriaceae</taxon>
        <taxon>Microbacterium</taxon>
    </lineage>
</organism>
<keyword evidence="1" id="KW-1133">Transmembrane helix</keyword>
<evidence type="ECO:0000313" key="2">
    <source>
        <dbReference type="EMBL" id="AZS40411.1"/>
    </source>
</evidence>
<feature type="transmembrane region" description="Helical" evidence="1">
    <location>
        <begin position="124"/>
        <end position="144"/>
    </location>
</feature>
<feature type="transmembrane region" description="Helical" evidence="1">
    <location>
        <begin position="94"/>
        <end position="118"/>
    </location>
</feature>
<protein>
    <submittedName>
        <fullName evidence="2">Uncharacterized protein</fullName>
    </submittedName>
</protein>
<dbReference type="KEGG" id="moy:CVS54_01740"/>
<dbReference type="Proteomes" id="UP000274841">
    <property type="component" value="Chromosome"/>
</dbReference>
<sequence>MGFSVLGLALSLAVFAPNLLLVWFPPRPAMERVAVPKVAEVLERSGQALCVTVPVITVGHRPLWWWAIPAAVLVVAYWALWVRYLVSGRRLSSLFAPVVGVPVPMALLPVGVFLAGAAWLQNPWIAIAAAVLAAGHIPNSVIAAKPR</sequence>
<name>A0A3Q9J6J3_9MICO</name>
<evidence type="ECO:0000256" key="1">
    <source>
        <dbReference type="SAM" id="Phobius"/>
    </source>
</evidence>
<dbReference type="EMBL" id="CP031422">
    <property type="protein sequence ID" value="AZS40411.1"/>
    <property type="molecule type" value="Genomic_DNA"/>
</dbReference>
<proteinExistence type="predicted"/>
<dbReference type="AlphaFoldDB" id="A0A3Q9J6J3"/>
<keyword evidence="1" id="KW-0812">Transmembrane</keyword>
<accession>A0A3Q9J6J3</accession>
<dbReference type="RefSeq" id="WP_127012149.1">
    <property type="nucleotide sequence ID" value="NZ_CP031422.1"/>
</dbReference>
<keyword evidence="1" id="KW-0472">Membrane</keyword>
<evidence type="ECO:0000313" key="3">
    <source>
        <dbReference type="Proteomes" id="UP000274841"/>
    </source>
</evidence>
<reference evidence="2 3" key="1">
    <citation type="submission" date="2018-08" db="EMBL/GenBank/DDBJ databases">
        <title>Microbacterium oxydans strain HG3.</title>
        <authorList>
            <person name="ORTET P."/>
        </authorList>
    </citation>
    <scope>NUCLEOTIDE SEQUENCE [LARGE SCALE GENOMIC DNA]</scope>
    <source>
        <strain evidence="2 3">HG3</strain>
    </source>
</reference>
<feature type="transmembrane region" description="Helical" evidence="1">
    <location>
        <begin position="63"/>
        <end position="82"/>
    </location>
</feature>